<dbReference type="GO" id="GO:0003677">
    <property type="term" value="F:DNA binding"/>
    <property type="evidence" value="ECO:0007669"/>
    <property type="project" value="UniProtKB-KW"/>
</dbReference>
<dbReference type="InterPro" id="IPR001138">
    <property type="entry name" value="Zn2Cys6_DnaBD"/>
</dbReference>
<dbReference type="GO" id="GO:0000981">
    <property type="term" value="F:DNA-binding transcription factor activity, RNA polymerase II-specific"/>
    <property type="evidence" value="ECO:0007669"/>
    <property type="project" value="InterPro"/>
</dbReference>
<evidence type="ECO:0000313" key="10">
    <source>
        <dbReference type="Proteomes" id="UP000756346"/>
    </source>
</evidence>
<keyword evidence="1" id="KW-0479">Metal-binding</keyword>
<proteinExistence type="predicted"/>
<evidence type="ECO:0000256" key="6">
    <source>
        <dbReference type="ARBA" id="ARBA00023242"/>
    </source>
</evidence>
<keyword evidence="6" id="KW-0539">Nucleus</keyword>
<evidence type="ECO:0000256" key="2">
    <source>
        <dbReference type="ARBA" id="ARBA00022833"/>
    </source>
</evidence>
<feature type="domain" description="Zn(2)-C6 fungal-type" evidence="8">
    <location>
        <begin position="27"/>
        <end position="56"/>
    </location>
</feature>
<sequence>MSAHKAEPMESTQHVVRRKGGPRSRAGCSNCKQRRIKCDEAKPSCQRCLKRGLTCTGYTSIVPDASTAGQAQAEPCLSTSAAGKGSVTSYAIPFRVPGSQADRQLLHYFCVVSASELSGYVLSDFWTRIVLQHAQHELVVRQAVVALSSVHQLLHSRKFGLKRSPDTTGGGWVYAPTNQYITPLIESSIAYNKALRSLRKYLRNQDTEDATEVRGSSIPNMIVPLICCAVFYCFESVQGNVEAAFHHLAAGRAMLDGLKGQGNPRGEVSADMVALESLMERMELQAAIFDQPRYGRMVLRQPHWDIESRIPDVANATFHTFEDAQHVLTRLQTSTIHYMSLYANLRDCPASSIPFDVVAEKSLLLAAFSDWATRFGKLLCASSRSPTATPSLRHENSGDVYTSLPLPGHGWGEVECLAHFDPASLVPAVDAVLPLNTGPGVLYVHYYMFWLILSSSLPEDPDIYNRPVTVIAPYLDAQSSAVPGAIRQAKTPVQIILDIAETIIHSNDGAQAADASSSDSAARDARKSISVETGLVAPLFLMIVKCDEEATVLRAVQLLQDASRREGLYDSYVVAAVANSVLTRQQQATSHHFGQSAQHTHAASVVGGPSEAGSPRSEPAVRDLEQRSPYGTTMGDLCELSARCPGGQTGAGGVDEIAKILGVF</sequence>
<evidence type="ECO:0000256" key="1">
    <source>
        <dbReference type="ARBA" id="ARBA00022723"/>
    </source>
</evidence>
<evidence type="ECO:0000259" key="8">
    <source>
        <dbReference type="PROSITE" id="PS50048"/>
    </source>
</evidence>
<dbReference type="EMBL" id="JAGTJQ010000013">
    <property type="protein sequence ID" value="KAH7014163.1"/>
    <property type="molecule type" value="Genomic_DNA"/>
</dbReference>
<dbReference type="PANTHER" id="PTHR36206:SF4">
    <property type="entry name" value="HYPOTHETICAL CONSERVED PROTEIN (EUROFUNG)-RELATED"/>
    <property type="match status" value="1"/>
</dbReference>
<dbReference type="SUPFAM" id="SSF57701">
    <property type="entry name" value="Zn2/Cys6 DNA-binding domain"/>
    <property type="match status" value="1"/>
</dbReference>
<evidence type="ECO:0000256" key="4">
    <source>
        <dbReference type="ARBA" id="ARBA00023125"/>
    </source>
</evidence>
<name>A0A9P9BI90_9PEZI</name>
<feature type="compositionally biased region" description="Polar residues" evidence="7">
    <location>
        <begin position="588"/>
        <end position="601"/>
    </location>
</feature>
<dbReference type="SMART" id="SM00066">
    <property type="entry name" value="GAL4"/>
    <property type="match status" value="1"/>
</dbReference>
<evidence type="ECO:0000313" key="9">
    <source>
        <dbReference type="EMBL" id="KAH7014163.1"/>
    </source>
</evidence>
<protein>
    <recommendedName>
        <fullName evidence="8">Zn(2)-C6 fungal-type domain-containing protein</fullName>
    </recommendedName>
</protein>
<dbReference type="InterPro" id="IPR036864">
    <property type="entry name" value="Zn2-C6_fun-type_DNA-bd_sf"/>
</dbReference>
<dbReference type="PANTHER" id="PTHR36206">
    <property type="entry name" value="ASPERCRYPTIN BIOSYNTHESIS CLUSTER-SPECIFIC TRANSCRIPTION REGULATOR ATNN-RELATED"/>
    <property type="match status" value="1"/>
</dbReference>
<dbReference type="Pfam" id="PF00172">
    <property type="entry name" value="Zn_clus"/>
    <property type="match status" value="1"/>
</dbReference>
<dbReference type="GO" id="GO:0008270">
    <property type="term" value="F:zinc ion binding"/>
    <property type="evidence" value="ECO:0007669"/>
    <property type="project" value="InterPro"/>
</dbReference>
<feature type="region of interest" description="Disordered" evidence="7">
    <location>
        <begin position="1"/>
        <end position="29"/>
    </location>
</feature>
<dbReference type="InterPro" id="IPR052360">
    <property type="entry name" value="Transcr_Regulatory_Proteins"/>
</dbReference>
<dbReference type="PROSITE" id="PS50048">
    <property type="entry name" value="ZN2_CY6_FUNGAL_2"/>
    <property type="match status" value="1"/>
</dbReference>
<organism evidence="9 10">
    <name type="scientific">Microdochium trichocladiopsis</name>
    <dbReference type="NCBI Taxonomy" id="1682393"/>
    <lineage>
        <taxon>Eukaryota</taxon>
        <taxon>Fungi</taxon>
        <taxon>Dikarya</taxon>
        <taxon>Ascomycota</taxon>
        <taxon>Pezizomycotina</taxon>
        <taxon>Sordariomycetes</taxon>
        <taxon>Xylariomycetidae</taxon>
        <taxon>Xylariales</taxon>
        <taxon>Microdochiaceae</taxon>
        <taxon>Microdochium</taxon>
    </lineage>
</organism>
<dbReference type="AlphaFoldDB" id="A0A9P9BI90"/>
<evidence type="ECO:0000256" key="7">
    <source>
        <dbReference type="SAM" id="MobiDB-lite"/>
    </source>
</evidence>
<keyword evidence="4" id="KW-0238">DNA-binding</keyword>
<dbReference type="Proteomes" id="UP000756346">
    <property type="component" value="Unassembled WGS sequence"/>
</dbReference>
<keyword evidence="3" id="KW-0805">Transcription regulation</keyword>
<dbReference type="CDD" id="cd00067">
    <property type="entry name" value="GAL4"/>
    <property type="match status" value="1"/>
</dbReference>
<evidence type="ECO:0000256" key="5">
    <source>
        <dbReference type="ARBA" id="ARBA00023163"/>
    </source>
</evidence>
<dbReference type="RefSeq" id="XP_046005130.1">
    <property type="nucleotide sequence ID" value="XM_046155743.1"/>
</dbReference>
<reference evidence="9" key="1">
    <citation type="journal article" date="2021" name="Nat. Commun.">
        <title>Genetic determinants of endophytism in the Arabidopsis root mycobiome.</title>
        <authorList>
            <person name="Mesny F."/>
            <person name="Miyauchi S."/>
            <person name="Thiergart T."/>
            <person name="Pickel B."/>
            <person name="Atanasova L."/>
            <person name="Karlsson M."/>
            <person name="Huettel B."/>
            <person name="Barry K.W."/>
            <person name="Haridas S."/>
            <person name="Chen C."/>
            <person name="Bauer D."/>
            <person name="Andreopoulos W."/>
            <person name="Pangilinan J."/>
            <person name="LaButti K."/>
            <person name="Riley R."/>
            <person name="Lipzen A."/>
            <person name="Clum A."/>
            <person name="Drula E."/>
            <person name="Henrissat B."/>
            <person name="Kohler A."/>
            <person name="Grigoriev I.V."/>
            <person name="Martin F.M."/>
            <person name="Hacquard S."/>
        </authorList>
    </citation>
    <scope>NUCLEOTIDE SEQUENCE</scope>
    <source>
        <strain evidence="9">MPI-CAGE-CH-0230</strain>
    </source>
</reference>
<dbReference type="OrthoDB" id="2593732at2759"/>
<feature type="region of interest" description="Disordered" evidence="7">
    <location>
        <begin position="588"/>
        <end position="629"/>
    </location>
</feature>
<keyword evidence="5" id="KW-0804">Transcription</keyword>
<accession>A0A9P9BI90</accession>
<keyword evidence="10" id="KW-1185">Reference proteome</keyword>
<dbReference type="PROSITE" id="PS00463">
    <property type="entry name" value="ZN2_CY6_FUNGAL_1"/>
    <property type="match status" value="1"/>
</dbReference>
<comment type="caution">
    <text evidence="9">The sequence shown here is derived from an EMBL/GenBank/DDBJ whole genome shotgun (WGS) entry which is preliminary data.</text>
</comment>
<dbReference type="GeneID" id="70185289"/>
<gene>
    <name evidence="9" type="ORF">B0I36DRAFT_338331</name>
</gene>
<evidence type="ECO:0000256" key="3">
    <source>
        <dbReference type="ARBA" id="ARBA00023015"/>
    </source>
</evidence>
<dbReference type="Gene3D" id="4.10.240.10">
    <property type="entry name" value="Zn(2)-C6 fungal-type DNA-binding domain"/>
    <property type="match status" value="1"/>
</dbReference>
<keyword evidence="2" id="KW-0862">Zinc</keyword>